<reference evidence="1" key="1">
    <citation type="journal article" date="2023" name="Insect Mol. Biol.">
        <title>Genome sequencing provides insights into the evolution of gene families encoding plant cell wall-degrading enzymes in longhorned beetles.</title>
        <authorList>
            <person name="Shin N.R."/>
            <person name="Okamura Y."/>
            <person name="Kirsch R."/>
            <person name="Pauchet Y."/>
        </authorList>
    </citation>
    <scope>NUCLEOTIDE SEQUENCE</scope>
    <source>
        <strain evidence="1">RBIC_L_NR</strain>
    </source>
</reference>
<protein>
    <submittedName>
        <fullName evidence="1">Uncharacterized protein</fullName>
    </submittedName>
</protein>
<evidence type="ECO:0000313" key="1">
    <source>
        <dbReference type="EMBL" id="KAJ8965474.1"/>
    </source>
</evidence>
<gene>
    <name evidence="1" type="ORF">NQ314_004119</name>
</gene>
<name>A0AAV8ZKB1_9CUCU</name>
<comment type="caution">
    <text evidence="1">The sequence shown here is derived from an EMBL/GenBank/DDBJ whole genome shotgun (WGS) entry which is preliminary data.</text>
</comment>
<dbReference type="Proteomes" id="UP001162156">
    <property type="component" value="Unassembled WGS sequence"/>
</dbReference>
<dbReference type="AlphaFoldDB" id="A0AAV8ZKB1"/>
<accession>A0AAV8ZKB1</accession>
<organism evidence="1 2">
    <name type="scientific">Rhamnusium bicolor</name>
    <dbReference type="NCBI Taxonomy" id="1586634"/>
    <lineage>
        <taxon>Eukaryota</taxon>
        <taxon>Metazoa</taxon>
        <taxon>Ecdysozoa</taxon>
        <taxon>Arthropoda</taxon>
        <taxon>Hexapoda</taxon>
        <taxon>Insecta</taxon>
        <taxon>Pterygota</taxon>
        <taxon>Neoptera</taxon>
        <taxon>Endopterygota</taxon>
        <taxon>Coleoptera</taxon>
        <taxon>Polyphaga</taxon>
        <taxon>Cucujiformia</taxon>
        <taxon>Chrysomeloidea</taxon>
        <taxon>Cerambycidae</taxon>
        <taxon>Lepturinae</taxon>
        <taxon>Rhagiini</taxon>
        <taxon>Rhamnusium</taxon>
    </lineage>
</organism>
<keyword evidence="2" id="KW-1185">Reference proteome</keyword>
<sequence>MAAYDDKQNPLLPDILTYGADGFILLPYVNFHDVQCLALYSRSTRSRCRILPVRMEKISYSGRYGTLSLIYKQRTSGQ</sequence>
<proteinExistence type="predicted"/>
<evidence type="ECO:0000313" key="2">
    <source>
        <dbReference type="Proteomes" id="UP001162156"/>
    </source>
</evidence>
<dbReference type="EMBL" id="JANEYF010001222">
    <property type="protein sequence ID" value="KAJ8965474.1"/>
    <property type="molecule type" value="Genomic_DNA"/>
</dbReference>